<protein>
    <submittedName>
        <fullName evidence="2">Uncharacterized protein</fullName>
    </submittedName>
</protein>
<name>A0A1A9WE93_9MUSC</name>
<organism evidence="2 3">
    <name type="scientific">Glossina brevipalpis</name>
    <dbReference type="NCBI Taxonomy" id="37001"/>
    <lineage>
        <taxon>Eukaryota</taxon>
        <taxon>Metazoa</taxon>
        <taxon>Ecdysozoa</taxon>
        <taxon>Arthropoda</taxon>
        <taxon>Hexapoda</taxon>
        <taxon>Insecta</taxon>
        <taxon>Pterygota</taxon>
        <taxon>Neoptera</taxon>
        <taxon>Endopterygota</taxon>
        <taxon>Diptera</taxon>
        <taxon>Brachycera</taxon>
        <taxon>Muscomorpha</taxon>
        <taxon>Hippoboscoidea</taxon>
        <taxon>Glossinidae</taxon>
        <taxon>Glossina</taxon>
    </lineage>
</organism>
<keyword evidence="3" id="KW-1185">Reference proteome</keyword>
<dbReference type="EnsemblMetazoa" id="GBRI016316-RA">
    <property type="protein sequence ID" value="GBRI016316-PA"/>
    <property type="gene ID" value="GBRI016316"/>
</dbReference>
<keyword evidence="1" id="KW-0472">Membrane</keyword>
<feature type="transmembrane region" description="Helical" evidence="1">
    <location>
        <begin position="7"/>
        <end position="24"/>
    </location>
</feature>
<evidence type="ECO:0000313" key="3">
    <source>
        <dbReference type="Proteomes" id="UP000091820"/>
    </source>
</evidence>
<sequence length="192" mass="22860">MRMHRWNIRNISIVIGFSLGIYIICARGHHNYQIEGIIKNTKPEDAWNYVADFSKMKILNPTILNFKILSESGHIHDWRYKVEYTEHLSHWPYWFNIAIGHYIVTKSMPDKQPQTYSIKSQHQTCFLKGLYCLHSESDFDFIAEAEHTRCRESVRYECPLFLAGACKREVIYQRKAIMYNLTNVFNNVKRKH</sequence>
<dbReference type="Proteomes" id="UP000091820">
    <property type="component" value="Unassembled WGS sequence"/>
</dbReference>
<keyword evidence="1" id="KW-1133">Transmembrane helix</keyword>
<evidence type="ECO:0000256" key="1">
    <source>
        <dbReference type="SAM" id="Phobius"/>
    </source>
</evidence>
<reference evidence="2" key="2">
    <citation type="submission" date="2020-05" db="UniProtKB">
        <authorList>
            <consortium name="EnsemblMetazoa"/>
        </authorList>
    </citation>
    <scope>IDENTIFICATION</scope>
    <source>
        <strain evidence="2">IAEA</strain>
    </source>
</reference>
<accession>A0A1A9WE93</accession>
<proteinExistence type="predicted"/>
<evidence type="ECO:0000313" key="2">
    <source>
        <dbReference type="EnsemblMetazoa" id="GBRI016316-PA"/>
    </source>
</evidence>
<reference evidence="3" key="1">
    <citation type="submission" date="2014-03" db="EMBL/GenBank/DDBJ databases">
        <authorList>
            <person name="Aksoy S."/>
            <person name="Warren W."/>
            <person name="Wilson R.K."/>
        </authorList>
    </citation>
    <scope>NUCLEOTIDE SEQUENCE [LARGE SCALE GENOMIC DNA]</scope>
    <source>
        <strain evidence="3">IAEA</strain>
    </source>
</reference>
<dbReference type="SUPFAM" id="SSF55961">
    <property type="entry name" value="Bet v1-like"/>
    <property type="match status" value="1"/>
</dbReference>
<dbReference type="AlphaFoldDB" id="A0A1A9WE93"/>
<keyword evidence="1" id="KW-0812">Transmembrane</keyword>
<dbReference type="VEuPathDB" id="VectorBase:GBRI016316"/>